<dbReference type="Proteomes" id="UP000281594">
    <property type="component" value="Unassembled WGS sequence"/>
</dbReference>
<gene>
    <name evidence="2" type="ORF">D3C57_136835</name>
</gene>
<dbReference type="Gene3D" id="3.30.70.920">
    <property type="match status" value="1"/>
</dbReference>
<accession>A0A3L8R5I5</accession>
<protein>
    <recommendedName>
        <fullName evidence="1">Transcription regulator AsnC/Lrp ligand binding domain-containing protein</fullName>
    </recommendedName>
</protein>
<comment type="caution">
    <text evidence="2">The sequence shown here is derived from an EMBL/GenBank/DDBJ whole genome shotgun (WGS) entry which is preliminary data.</text>
</comment>
<dbReference type="AlphaFoldDB" id="A0A3L8R5I5"/>
<organism evidence="2 3">
    <name type="scientific">Streptomyces rapamycinicus (strain ATCC 29253 / DSM 41530 / NRRL 5491 / AYB-994)</name>
    <name type="common">Streptomyces hygroscopicus (strain ATCC 29253)</name>
    <dbReference type="NCBI Taxonomy" id="1343740"/>
    <lineage>
        <taxon>Bacteria</taxon>
        <taxon>Bacillati</taxon>
        <taxon>Actinomycetota</taxon>
        <taxon>Actinomycetes</taxon>
        <taxon>Kitasatosporales</taxon>
        <taxon>Streptomycetaceae</taxon>
        <taxon>Streptomyces</taxon>
        <taxon>Streptomyces violaceusniger group</taxon>
    </lineage>
</organism>
<dbReference type="RefSeq" id="WP_274596689.1">
    <property type="nucleotide sequence ID" value="NC_022785.1"/>
</dbReference>
<sequence>MSVQVRPLSRVVIDAFKGFASGLPEVHHVFVLPGGDDFPLHVAVQDLDHLHAFLTDRLSKRGEITGFRTSVIFQQVSNTAPARLGTPG</sequence>
<name>A0A3L8R5I5_STRRN</name>
<feature type="domain" description="Transcription regulator AsnC/Lrp ligand binding" evidence="1">
    <location>
        <begin position="3"/>
        <end position="74"/>
    </location>
</feature>
<reference evidence="2 3" key="1">
    <citation type="journal article" date="2018" name="J. Biol. Chem.">
        <title>Discovery of the actinoplanic acid pathway in Streptomyces rapamycinicus reveals a genetically conserved synergism with rapamycin.</title>
        <authorList>
            <person name="Mrak P."/>
            <person name="Krastel P."/>
            <person name="Pivk Lukancic P."/>
            <person name="Tao J."/>
            <person name="Pistorius D."/>
            <person name="Moore C.M."/>
        </authorList>
    </citation>
    <scope>NUCLEOTIDE SEQUENCE [LARGE SCALE GENOMIC DNA]</scope>
    <source>
        <strain evidence="2 3">NRRL 5491</strain>
    </source>
</reference>
<dbReference type="SUPFAM" id="SSF54909">
    <property type="entry name" value="Dimeric alpha+beta barrel"/>
    <property type="match status" value="1"/>
</dbReference>
<evidence type="ECO:0000259" key="1">
    <source>
        <dbReference type="Pfam" id="PF01037"/>
    </source>
</evidence>
<evidence type="ECO:0000313" key="2">
    <source>
        <dbReference type="EMBL" id="RLV74911.1"/>
    </source>
</evidence>
<dbReference type="STRING" id="1343740.M271_06665"/>
<dbReference type="InterPro" id="IPR019887">
    <property type="entry name" value="Tscrpt_reg_AsnC/Lrp_C"/>
</dbReference>
<evidence type="ECO:0000313" key="3">
    <source>
        <dbReference type="Proteomes" id="UP000281594"/>
    </source>
</evidence>
<proteinExistence type="predicted"/>
<dbReference type="Pfam" id="PF01037">
    <property type="entry name" value="AsnC_trans_reg"/>
    <property type="match status" value="1"/>
</dbReference>
<dbReference type="EMBL" id="QYCY01000002">
    <property type="protein sequence ID" value="RLV74911.1"/>
    <property type="molecule type" value="Genomic_DNA"/>
</dbReference>
<dbReference type="InterPro" id="IPR011008">
    <property type="entry name" value="Dimeric_a/b-barrel"/>
</dbReference>